<evidence type="ECO:0000256" key="3">
    <source>
        <dbReference type="ARBA" id="ARBA00022801"/>
    </source>
</evidence>
<dbReference type="InterPro" id="IPR006680">
    <property type="entry name" value="Amidohydro-rel"/>
</dbReference>
<evidence type="ECO:0000256" key="1">
    <source>
        <dbReference type="ARBA" id="ARBA00001947"/>
    </source>
</evidence>
<dbReference type="EC" id="3.5.3.13" evidence="6"/>
<protein>
    <submittedName>
        <fullName evidence="6">Formimidoylglutamate deiminase</fullName>
        <ecNumber evidence="6">3.5.3.13</ecNumber>
    </submittedName>
</protein>
<dbReference type="PANTHER" id="PTHR11271">
    <property type="entry name" value="GUANINE DEAMINASE"/>
    <property type="match status" value="1"/>
</dbReference>
<keyword evidence="2" id="KW-0479">Metal-binding</keyword>
<evidence type="ECO:0000256" key="4">
    <source>
        <dbReference type="ARBA" id="ARBA00022833"/>
    </source>
</evidence>
<dbReference type="Pfam" id="PF01979">
    <property type="entry name" value="Amidohydro_1"/>
    <property type="match status" value="1"/>
</dbReference>
<dbReference type="PANTHER" id="PTHR11271:SF48">
    <property type="entry name" value="AMIDOHYDROLASE-RELATED DOMAIN-CONTAINING PROTEIN"/>
    <property type="match status" value="1"/>
</dbReference>
<dbReference type="InterPro" id="IPR010252">
    <property type="entry name" value="HutF"/>
</dbReference>
<evidence type="ECO:0000259" key="5">
    <source>
        <dbReference type="Pfam" id="PF01979"/>
    </source>
</evidence>
<dbReference type="SUPFAM" id="SSF51338">
    <property type="entry name" value="Composite domain of metallo-dependent hydrolases"/>
    <property type="match status" value="1"/>
</dbReference>
<dbReference type="AlphaFoldDB" id="A0A7X0RHN5"/>
<dbReference type="Gene3D" id="3.20.20.140">
    <property type="entry name" value="Metal-dependent hydrolases"/>
    <property type="match status" value="1"/>
</dbReference>
<keyword evidence="3 6" id="KW-0378">Hydrolase</keyword>
<evidence type="ECO:0000313" key="7">
    <source>
        <dbReference type="Proteomes" id="UP000523955"/>
    </source>
</evidence>
<accession>A0A7X0RHN5</accession>
<reference evidence="6 7" key="1">
    <citation type="submission" date="2020-08" db="EMBL/GenBank/DDBJ databases">
        <authorList>
            <person name="Seo M.-J."/>
        </authorList>
    </citation>
    <scope>NUCLEOTIDE SEQUENCE [LARGE SCALE GENOMIC DNA]</scope>
    <source>
        <strain evidence="6 7">KIGAM211</strain>
    </source>
</reference>
<dbReference type="Gene3D" id="2.30.40.10">
    <property type="entry name" value="Urease, subunit C, domain 1"/>
    <property type="match status" value="1"/>
</dbReference>
<dbReference type="InterPro" id="IPR051607">
    <property type="entry name" value="Metallo-dep_hydrolases"/>
</dbReference>
<evidence type="ECO:0000256" key="2">
    <source>
        <dbReference type="ARBA" id="ARBA00022723"/>
    </source>
</evidence>
<name>A0A7X0RHN5_9ACTN</name>
<keyword evidence="4" id="KW-0862">Zinc</keyword>
<evidence type="ECO:0000313" key="6">
    <source>
        <dbReference type="EMBL" id="MBB6628315.1"/>
    </source>
</evidence>
<keyword evidence="7" id="KW-1185">Reference proteome</keyword>
<dbReference type="NCBIfam" id="TIGR02022">
    <property type="entry name" value="hutF"/>
    <property type="match status" value="1"/>
</dbReference>
<sequence length="467" mass="50180">MTPTTTYLLERAWVDGSVQSDVLVEVTAHGLFGAVTRPGLDLGSSGVASLPADVVRLPGLTVPGLANCHSHAFHRALRGRTQRERGSFWTWREQMYAVAGTLDPDSYYWLARATYREMAAAGITTVGEFHYLHHQADGTPYDERNAMAKALVAAAHDAGIRIALLDTCYLSSGFGAPLDGVQRRFGDRSVDGWYSRMVHLEPTATTVVGAAVHSVRALTPEQIGQVGDLVREHTVEDPQQGFRSVRGMLPLHVHLSEQVAENDACRAAYGLTPTGLLAERGVLGERTSLVHATHLTDDDVRRIGESGAHSCFCPTTERDLGDGIGPSRALREAGSPLTLGSDSHAVIDLFEEMRAVELDERLATQQRGHWTAAELLEAATATGHASLGFPGAGRIERGARADLVTLDLTSPRTAGTGRDENTAVFAAAAEDVTHVVVDGRVVVRPGDRADIGRELDAAIDAVWRKVP</sequence>
<dbReference type="GO" id="GO:0019239">
    <property type="term" value="F:deaminase activity"/>
    <property type="evidence" value="ECO:0007669"/>
    <property type="project" value="TreeGrafter"/>
</dbReference>
<dbReference type="GO" id="GO:0050416">
    <property type="term" value="F:formimidoylglutamate deiminase activity"/>
    <property type="evidence" value="ECO:0007669"/>
    <property type="project" value="UniProtKB-EC"/>
</dbReference>
<dbReference type="GO" id="GO:0005829">
    <property type="term" value="C:cytosol"/>
    <property type="evidence" value="ECO:0007669"/>
    <property type="project" value="TreeGrafter"/>
</dbReference>
<dbReference type="InterPro" id="IPR011059">
    <property type="entry name" value="Metal-dep_hydrolase_composite"/>
</dbReference>
<dbReference type="InterPro" id="IPR032466">
    <property type="entry name" value="Metal_Hydrolase"/>
</dbReference>
<proteinExistence type="predicted"/>
<comment type="cofactor">
    <cofactor evidence="1">
        <name>Zn(2+)</name>
        <dbReference type="ChEBI" id="CHEBI:29105"/>
    </cofactor>
</comment>
<organism evidence="6 7">
    <name type="scientific">Nocardioides luti</name>
    <dbReference type="NCBI Taxonomy" id="2761101"/>
    <lineage>
        <taxon>Bacteria</taxon>
        <taxon>Bacillati</taxon>
        <taxon>Actinomycetota</taxon>
        <taxon>Actinomycetes</taxon>
        <taxon>Propionibacteriales</taxon>
        <taxon>Nocardioidaceae</taxon>
        <taxon>Nocardioides</taxon>
    </lineage>
</organism>
<dbReference type="GO" id="GO:0046872">
    <property type="term" value="F:metal ion binding"/>
    <property type="evidence" value="ECO:0007669"/>
    <property type="project" value="UniProtKB-KW"/>
</dbReference>
<comment type="caution">
    <text evidence="6">The sequence shown here is derived from an EMBL/GenBank/DDBJ whole genome shotgun (WGS) entry which is preliminary data.</text>
</comment>
<feature type="domain" description="Amidohydrolase-related" evidence="5">
    <location>
        <begin position="62"/>
        <end position="442"/>
    </location>
</feature>
<dbReference type="NCBIfam" id="NF006681">
    <property type="entry name" value="PRK09229.1-2"/>
    <property type="match status" value="1"/>
</dbReference>
<dbReference type="RefSeq" id="WP_185253391.1">
    <property type="nucleotide sequence ID" value="NZ_JACKXE010000001.1"/>
</dbReference>
<gene>
    <name evidence="6" type="ORF">H5V45_13395</name>
</gene>
<dbReference type="Proteomes" id="UP000523955">
    <property type="component" value="Unassembled WGS sequence"/>
</dbReference>
<dbReference type="SUPFAM" id="SSF51556">
    <property type="entry name" value="Metallo-dependent hydrolases"/>
    <property type="match status" value="1"/>
</dbReference>
<dbReference type="EMBL" id="JACKXE010000001">
    <property type="protein sequence ID" value="MBB6628315.1"/>
    <property type="molecule type" value="Genomic_DNA"/>
</dbReference>